<feature type="transmembrane region" description="Helical" evidence="14">
    <location>
        <begin position="163"/>
        <end position="188"/>
    </location>
</feature>
<feature type="signal peptide" evidence="15">
    <location>
        <begin position="1"/>
        <end position="33"/>
    </location>
</feature>
<evidence type="ECO:0000256" key="7">
    <source>
        <dbReference type="ARBA" id="ARBA00023136"/>
    </source>
</evidence>
<dbReference type="OrthoDB" id="8831214at2759"/>
<protein>
    <recommendedName>
        <fullName evidence="3">Myelin protein P0</fullName>
    </recommendedName>
    <alternativeName>
        <fullName evidence="12">Myelin peripheral protein</fullName>
    </alternativeName>
    <alternativeName>
        <fullName evidence="11">Myelin protein zero</fullName>
    </alternativeName>
</protein>
<evidence type="ECO:0000256" key="2">
    <source>
        <dbReference type="ARBA" id="ARBA00007180"/>
    </source>
</evidence>
<evidence type="ECO:0000256" key="14">
    <source>
        <dbReference type="SAM" id="Phobius"/>
    </source>
</evidence>
<dbReference type="PRINTS" id="PR00213">
    <property type="entry name" value="MYELINP0"/>
</dbReference>
<evidence type="ECO:0000259" key="16">
    <source>
        <dbReference type="PROSITE" id="PS50835"/>
    </source>
</evidence>
<comment type="subcellular location">
    <subcellularLocation>
        <location evidence="1">Cell membrane</location>
        <topology evidence="1">Single-pass type I membrane protein</topology>
    </subcellularLocation>
</comment>
<dbReference type="SMART" id="SM00406">
    <property type="entry name" value="IGv"/>
    <property type="match status" value="1"/>
</dbReference>
<dbReference type="GO" id="GO:0005925">
    <property type="term" value="C:focal adhesion"/>
    <property type="evidence" value="ECO:0007669"/>
    <property type="project" value="TreeGrafter"/>
</dbReference>
<accession>A0A8T2K393</accession>
<feature type="chain" id="PRO_5035804902" description="Myelin protein P0" evidence="15">
    <location>
        <begin position="34"/>
        <end position="269"/>
    </location>
</feature>
<keyword evidence="5 15" id="KW-0732">Signal</keyword>
<evidence type="ECO:0000313" key="18">
    <source>
        <dbReference type="Proteomes" id="UP000812440"/>
    </source>
</evidence>
<proteinExistence type="inferred from homology"/>
<evidence type="ECO:0000256" key="5">
    <source>
        <dbReference type="ARBA" id="ARBA00022729"/>
    </source>
</evidence>
<evidence type="ECO:0000256" key="11">
    <source>
        <dbReference type="ARBA" id="ARBA00029587"/>
    </source>
</evidence>
<dbReference type="SUPFAM" id="SSF48726">
    <property type="entry name" value="Immunoglobulin"/>
    <property type="match status" value="1"/>
</dbReference>
<dbReference type="AlphaFoldDB" id="A0A8T2K393"/>
<dbReference type="SMART" id="SM00409">
    <property type="entry name" value="IG"/>
    <property type="match status" value="1"/>
</dbReference>
<evidence type="ECO:0000256" key="15">
    <source>
        <dbReference type="SAM" id="SignalP"/>
    </source>
</evidence>
<name>A0A8T2K393_9PIPI</name>
<evidence type="ECO:0000256" key="6">
    <source>
        <dbReference type="ARBA" id="ARBA00022989"/>
    </source>
</evidence>
<feature type="domain" description="Ig-like" evidence="16">
    <location>
        <begin position="32"/>
        <end position="147"/>
    </location>
</feature>
<keyword evidence="6 14" id="KW-1133">Transmembrane helix</keyword>
<keyword evidence="7 14" id="KW-0472">Membrane</keyword>
<evidence type="ECO:0000256" key="9">
    <source>
        <dbReference type="ARBA" id="ARBA00023180"/>
    </source>
</evidence>
<dbReference type="Gene3D" id="2.60.40.10">
    <property type="entry name" value="Immunoglobulins"/>
    <property type="match status" value="1"/>
</dbReference>
<keyword evidence="18" id="KW-1185">Reference proteome</keyword>
<dbReference type="InterPro" id="IPR013783">
    <property type="entry name" value="Ig-like_fold"/>
</dbReference>
<evidence type="ECO:0000256" key="12">
    <source>
        <dbReference type="ARBA" id="ARBA00032781"/>
    </source>
</evidence>
<evidence type="ECO:0000256" key="3">
    <source>
        <dbReference type="ARBA" id="ARBA00020871"/>
    </source>
</evidence>
<dbReference type="InterPro" id="IPR003599">
    <property type="entry name" value="Ig_sub"/>
</dbReference>
<dbReference type="EMBL" id="JAACNH010000002">
    <property type="protein sequence ID" value="KAG8450100.1"/>
    <property type="molecule type" value="Genomic_DNA"/>
</dbReference>
<dbReference type="GO" id="GO:0005886">
    <property type="term" value="C:plasma membrane"/>
    <property type="evidence" value="ECO:0007669"/>
    <property type="project" value="UniProtKB-SubCell"/>
</dbReference>
<dbReference type="InterPro" id="IPR000920">
    <property type="entry name" value="Myelin_P0-rel"/>
</dbReference>
<evidence type="ECO:0000256" key="8">
    <source>
        <dbReference type="ARBA" id="ARBA00023157"/>
    </source>
</evidence>
<dbReference type="Pfam" id="PF07686">
    <property type="entry name" value="V-set"/>
    <property type="match status" value="1"/>
</dbReference>
<comment type="function">
    <text evidence="13">Creation of an extracellular membrane face which guides the wrapping process and ultimately compacts adjacent lamellae.</text>
</comment>
<keyword evidence="8" id="KW-1015">Disulfide bond</keyword>
<organism evidence="17 18">
    <name type="scientific">Hymenochirus boettgeri</name>
    <name type="common">Congo dwarf clawed frog</name>
    <dbReference type="NCBI Taxonomy" id="247094"/>
    <lineage>
        <taxon>Eukaryota</taxon>
        <taxon>Metazoa</taxon>
        <taxon>Chordata</taxon>
        <taxon>Craniata</taxon>
        <taxon>Vertebrata</taxon>
        <taxon>Euteleostomi</taxon>
        <taxon>Amphibia</taxon>
        <taxon>Batrachia</taxon>
        <taxon>Anura</taxon>
        <taxon>Pipoidea</taxon>
        <taxon>Pipidae</taxon>
        <taxon>Pipinae</taxon>
        <taxon>Hymenochirus</taxon>
    </lineage>
</organism>
<reference evidence="17" key="1">
    <citation type="thesis" date="2020" institute="ProQuest LLC" country="789 East Eisenhower Parkway, Ann Arbor, MI, USA">
        <title>Comparative Genomics and Chromosome Evolution.</title>
        <authorList>
            <person name="Mudd A.B."/>
        </authorList>
    </citation>
    <scope>NUCLEOTIDE SEQUENCE</scope>
    <source>
        <strain evidence="17">Female2</strain>
        <tissue evidence="17">Blood</tissue>
    </source>
</reference>
<evidence type="ECO:0000256" key="13">
    <source>
        <dbReference type="ARBA" id="ARBA00058349"/>
    </source>
</evidence>
<comment type="similarity">
    <text evidence="2">Belongs to the myelin P0 protein family.</text>
</comment>
<evidence type="ECO:0000256" key="10">
    <source>
        <dbReference type="ARBA" id="ARBA00023319"/>
    </source>
</evidence>
<evidence type="ECO:0000313" key="17">
    <source>
        <dbReference type="EMBL" id="KAG8450100.1"/>
    </source>
</evidence>
<dbReference type="InterPro" id="IPR007110">
    <property type="entry name" value="Ig-like_dom"/>
</dbReference>
<dbReference type="InterPro" id="IPR036179">
    <property type="entry name" value="Ig-like_dom_sf"/>
</dbReference>
<dbReference type="InterPro" id="IPR013106">
    <property type="entry name" value="Ig_V-set"/>
</dbReference>
<keyword evidence="4 14" id="KW-0812">Transmembrane</keyword>
<dbReference type="Proteomes" id="UP000812440">
    <property type="component" value="Chromosome 2"/>
</dbReference>
<gene>
    <name evidence="17" type="ORF">GDO86_002649</name>
</gene>
<comment type="caution">
    <text evidence="17">The sequence shown here is derived from an EMBL/GenBank/DDBJ whole genome shotgun (WGS) entry which is preliminary data.</text>
</comment>
<evidence type="ECO:0000256" key="4">
    <source>
        <dbReference type="ARBA" id="ARBA00022692"/>
    </source>
</evidence>
<keyword evidence="9" id="KW-0325">Glycoprotein</keyword>
<dbReference type="FunFam" id="2.60.40.10:FF:000193">
    <property type="entry name" value="Myelin protein zero-like 1 like"/>
    <property type="match status" value="1"/>
</dbReference>
<dbReference type="PANTHER" id="PTHR13869">
    <property type="entry name" value="MYELIN P0 RELATED"/>
    <property type="match status" value="1"/>
</dbReference>
<evidence type="ECO:0000256" key="1">
    <source>
        <dbReference type="ARBA" id="ARBA00004251"/>
    </source>
</evidence>
<dbReference type="GO" id="GO:0009986">
    <property type="term" value="C:cell surface"/>
    <property type="evidence" value="ECO:0007669"/>
    <property type="project" value="TreeGrafter"/>
</dbReference>
<dbReference type="PROSITE" id="PS50835">
    <property type="entry name" value="IG_LIKE"/>
    <property type="match status" value="1"/>
</dbReference>
<dbReference type="PANTHER" id="PTHR13869:SF19">
    <property type="entry name" value="MYELIN PROTEIN ZERO-LIKE PROTEIN 1"/>
    <property type="match status" value="1"/>
</dbReference>
<sequence>MAAVVMLCGRRMGRRWQGLAVWVLLCVAHLSTAVEVYTPDELFVENGTQAKLTCTFKSTEVTYSRTAVSWSFVPDSGENRITIFHYTDGKSFPGTYGPFKDRITWAGDINKKDASIKVDNMQSKDNGSYICNVVNPPDIVCIEKKIKLQVVEKENLPLSNVPLLIGIICAVIGALLIVASIIFAVCIFKKKKSRKHYSGCSTTDSLMAQTPFKQPPRKSPCDTEALVTQTPSAPVQGPVIYAQLDHSGKGSDQIIKSDTVVYADIRKNC</sequence>
<keyword evidence="10" id="KW-0393">Immunoglobulin domain</keyword>